<feature type="transmembrane region" description="Helical" evidence="9">
    <location>
        <begin position="260"/>
        <end position="279"/>
    </location>
</feature>
<dbReference type="InterPro" id="IPR035952">
    <property type="entry name" value="Rhomboid-like_sf"/>
</dbReference>
<reference evidence="11" key="1">
    <citation type="submission" date="2023-10" db="EMBL/GenBank/DDBJ databases">
        <title>Genome assemblies of two species of porcelain crab, Petrolisthes cinctipes and Petrolisthes manimaculis (Anomura: Porcellanidae).</title>
        <authorList>
            <person name="Angst P."/>
        </authorList>
    </citation>
    <scope>NUCLEOTIDE SEQUENCE</scope>
    <source>
        <strain evidence="11">PB745_01</strain>
        <tissue evidence="11">Gill</tissue>
    </source>
</reference>
<keyword evidence="6" id="KW-0378">Hydrolase</keyword>
<comment type="subcellular location">
    <subcellularLocation>
        <location evidence="2">Membrane</location>
        <topology evidence="2">Multi-pass membrane protein</topology>
    </subcellularLocation>
</comment>
<evidence type="ECO:0000256" key="2">
    <source>
        <dbReference type="ARBA" id="ARBA00004141"/>
    </source>
</evidence>
<dbReference type="EC" id="3.4.21.105" evidence="4"/>
<evidence type="ECO:0000256" key="1">
    <source>
        <dbReference type="ARBA" id="ARBA00000156"/>
    </source>
</evidence>
<keyword evidence="5 9" id="KW-0812">Transmembrane</keyword>
<name>A0AAE1EU83_PETCI</name>
<evidence type="ECO:0000256" key="9">
    <source>
        <dbReference type="SAM" id="Phobius"/>
    </source>
</evidence>
<dbReference type="FunFam" id="1.20.1540.10:FF:000012">
    <property type="entry name" value="Rhomboid family protein"/>
    <property type="match status" value="1"/>
</dbReference>
<dbReference type="Pfam" id="PF01694">
    <property type="entry name" value="Rhomboid"/>
    <property type="match status" value="1"/>
</dbReference>
<accession>A0AAE1EU83</accession>
<evidence type="ECO:0000256" key="6">
    <source>
        <dbReference type="ARBA" id="ARBA00022801"/>
    </source>
</evidence>
<comment type="similarity">
    <text evidence="3">Belongs to the peptidase S54 family.</text>
</comment>
<evidence type="ECO:0000256" key="3">
    <source>
        <dbReference type="ARBA" id="ARBA00009045"/>
    </source>
</evidence>
<evidence type="ECO:0000313" key="12">
    <source>
        <dbReference type="Proteomes" id="UP001286313"/>
    </source>
</evidence>
<dbReference type="SUPFAM" id="SSF144091">
    <property type="entry name" value="Rhomboid-like"/>
    <property type="match status" value="1"/>
</dbReference>
<keyword evidence="12" id="KW-1185">Reference proteome</keyword>
<evidence type="ECO:0000256" key="8">
    <source>
        <dbReference type="ARBA" id="ARBA00023136"/>
    </source>
</evidence>
<evidence type="ECO:0000259" key="10">
    <source>
        <dbReference type="Pfam" id="PF01694"/>
    </source>
</evidence>
<dbReference type="GO" id="GO:0004252">
    <property type="term" value="F:serine-type endopeptidase activity"/>
    <property type="evidence" value="ECO:0007669"/>
    <property type="project" value="InterPro"/>
</dbReference>
<evidence type="ECO:0000256" key="4">
    <source>
        <dbReference type="ARBA" id="ARBA00013039"/>
    </source>
</evidence>
<keyword evidence="8 9" id="KW-0472">Membrane</keyword>
<dbReference type="GO" id="GO:0006465">
    <property type="term" value="P:signal peptide processing"/>
    <property type="evidence" value="ECO:0007669"/>
    <property type="project" value="TreeGrafter"/>
</dbReference>
<sequence length="438" mass="49144">MCSGTEVICASQSERLHCLRGSDVITATHYEIIASSNTALKPGLGCLPANLPKGKLMQSCNHQAHQDKYWPLRHVCGRIMTVLSRLACGSKHGRYLFQSVWGVCQGVKTPSTPFRRGLRQPRGSAREGGMNLAPKVVLEAPNINKMGAGLAKSCMFTLGFCGMTFVGATVWQYENVRHQLQKHSWTRWATKQWNNMEGWQYKEGNIRKEINRWWNGLNEGQKIFWPICFINAVVFACWNNPRFQQTMLQYFCSNPAARAVCWPMVFSTFSHFAFFHFAMNMYVLHSFSSTVCRDMGREQFLAMYMCGGVLSSLASHAFKVAIRCPGPSLGASGAIMAVLGFFCTRHPDAQLGIVFIPGISFSADTALKCVMCLDTAGMVMGWRLFDHAAHLGGALFGLLYASFGQKYVWANNEPLMKKWHQFRSWLDDTSQGKDKSDD</sequence>
<protein>
    <recommendedName>
        <fullName evidence="4">rhomboid protease</fullName>
        <ecNumber evidence="4">3.4.21.105</ecNumber>
    </recommendedName>
</protein>
<dbReference type="Proteomes" id="UP001286313">
    <property type="component" value="Unassembled WGS sequence"/>
</dbReference>
<evidence type="ECO:0000256" key="7">
    <source>
        <dbReference type="ARBA" id="ARBA00022989"/>
    </source>
</evidence>
<feature type="transmembrane region" description="Helical" evidence="9">
    <location>
        <begin position="154"/>
        <end position="173"/>
    </location>
</feature>
<gene>
    <name evidence="11" type="ORF">Pcinc_032618</name>
</gene>
<feature type="domain" description="Peptidase S54 rhomboid" evidence="10">
    <location>
        <begin position="261"/>
        <end position="402"/>
    </location>
</feature>
<dbReference type="EMBL" id="JAWQEG010004490">
    <property type="protein sequence ID" value="KAK3861425.1"/>
    <property type="molecule type" value="Genomic_DNA"/>
</dbReference>
<dbReference type="Gene3D" id="1.20.1540.10">
    <property type="entry name" value="Rhomboid-like"/>
    <property type="match status" value="1"/>
</dbReference>
<feature type="transmembrane region" description="Helical" evidence="9">
    <location>
        <begin position="299"/>
        <end position="318"/>
    </location>
</feature>
<evidence type="ECO:0000313" key="11">
    <source>
        <dbReference type="EMBL" id="KAK3861425.1"/>
    </source>
</evidence>
<dbReference type="PANTHER" id="PTHR43731">
    <property type="entry name" value="RHOMBOID PROTEASE"/>
    <property type="match status" value="1"/>
</dbReference>
<organism evidence="11 12">
    <name type="scientific">Petrolisthes cinctipes</name>
    <name type="common">Flat porcelain crab</name>
    <dbReference type="NCBI Taxonomy" id="88211"/>
    <lineage>
        <taxon>Eukaryota</taxon>
        <taxon>Metazoa</taxon>
        <taxon>Ecdysozoa</taxon>
        <taxon>Arthropoda</taxon>
        <taxon>Crustacea</taxon>
        <taxon>Multicrustacea</taxon>
        <taxon>Malacostraca</taxon>
        <taxon>Eumalacostraca</taxon>
        <taxon>Eucarida</taxon>
        <taxon>Decapoda</taxon>
        <taxon>Pleocyemata</taxon>
        <taxon>Anomura</taxon>
        <taxon>Galatheoidea</taxon>
        <taxon>Porcellanidae</taxon>
        <taxon>Petrolisthes</taxon>
    </lineage>
</organism>
<feature type="transmembrane region" description="Helical" evidence="9">
    <location>
        <begin position="223"/>
        <end position="239"/>
    </location>
</feature>
<dbReference type="AlphaFoldDB" id="A0AAE1EU83"/>
<keyword evidence="7 9" id="KW-1133">Transmembrane helix</keyword>
<dbReference type="InterPro" id="IPR050925">
    <property type="entry name" value="Rhomboid_protease_S54"/>
</dbReference>
<comment type="caution">
    <text evidence="11">The sequence shown here is derived from an EMBL/GenBank/DDBJ whole genome shotgun (WGS) entry which is preliminary data.</text>
</comment>
<dbReference type="PANTHER" id="PTHR43731:SF14">
    <property type="entry name" value="PRESENILIN-ASSOCIATED RHOMBOID-LIKE PROTEIN, MITOCHONDRIAL"/>
    <property type="match status" value="1"/>
</dbReference>
<dbReference type="GO" id="GO:0016020">
    <property type="term" value="C:membrane"/>
    <property type="evidence" value="ECO:0007669"/>
    <property type="project" value="UniProtKB-SubCell"/>
</dbReference>
<dbReference type="InterPro" id="IPR022764">
    <property type="entry name" value="Peptidase_S54_rhomboid_dom"/>
</dbReference>
<comment type="catalytic activity">
    <reaction evidence="1">
        <text>Cleaves type-1 transmembrane domains using a catalytic dyad composed of serine and histidine that are contributed by different transmembrane domains.</text>
        <dbReference type="EC" id="3.4.21.105"/>
    </reaction>
</comment>
<evidence type="ECO:0000256" key="5">
    <source>
        <dbReference type="ARBA" id="ARBA00022692"/>
    </source>
</evidence>
<proteinExistence type="inferred from homology"/>